<keyword evidence="2" id="KW-0732">Signal</keyword>
<protein>
    <submittedName>
        <fullName evidence="3">Uncharacterized protein</fullName>
    </submittedName>
</protein>
<evidence type="ECO:0000313" key="4">
    <source>
        <dbReference type="Proteomes" id="UP000652013"/>
    </source>
</evidence>
<evidence type="ECO:0000313" key="3">
    <source>
        <dbReference type="EMBL" id="GIJ05810.1"/>
    </source>
</evidence>
<dbReference type="Proteomes" id="UP000652013">
    <property type="component" value="Unassembled WGS sequence"/>
</dbReference>
<evidence type="ECO:0000256" key="1">
    <source>
        <dbReference type="SAM" id="MobiDB-lite"/>
    </source>
</evidence>
<sequence>MRSRATHLVSAIGTAVLMLFTAAPAQVAPGKKPVTMTFSASPASVTSGAPVTLAGRAKYGRTGNAGRVDLYFLERGATAWAFTASARAASNGSFRRVVRASAGGTFRAVYRGNATRKAAVRYDAITVQSPPAPPVTAPQPPEPKQPVVVTLEADGVQRADNSFWNVPSGKPFTVTGTATGPGRLSNAGGVGSGRRQHRPVQRVRLRLDDRRLTGRFLAPGTAPPGRRRRCGCCRPPP</sequence>
<feature type="chain" id="PRO_5039554217" evidence="2">
    <location>
        <begin position="26"/>
        <end position="237"/>
    </location>
</feature>
<feature type="region of interest" description="Disordered" evidence="1">
    <location>
        <begin position="167"/>
        <end position="199"/>
    </location>
</feature>
<comment type="caution">
    <text evidence="3">The sequence shown here is derived from an EMBL/GenBank/DDBJ whole genome shotgun (WGS) entry which is preliminary data.</text>
</comment>
<dbReference type="RefSeq" id="WP_203940996.1">
    <property type="nucleotide sequence ID" value="NZ_BAAAGJ010000003.1"/>
</dbReference>
<dbReference type="AlphaFoldDB" id="A0A8J3YD73"/>
<gene>
    <name evidence="3" type="ORF">Sya03_51620</name>
</gene>
<dbReference type="EMBL" id="BOOY01000036">
    <property type="protein sequence ID" value="GIJ05810.1"/>
    <property type="molecule type" value="Genomic_DNA"/>
</dbReference>
<organism evidence="3 4">
    <name type="scientific">Spirilliplanes yamanashiensis</name>
    <dbReference type="NCBI Taxonomy" id="42233"/>
    <lineage>
        <taxon>Bacteria</taxon>
        <taxon>Bacillati</taxon>
        <taxon>Actinomycetota</taxon>
        <taxon>Actinomycetes</taxon>
        <taxon>Micromonosporales</taxon>
        <taxon>Micromonosporaceae</taxon>
        <taxon>Spirilliplanes</taxon>
    </lineage>
</organism>
<feature type="signal peptide" evidence="2">
    <location>
        <begin position="1"/>
        <end position="25"/>
    </location>
</feature>
<name>A0A8J3YD73_9ACTN</name>
<keyword evidence="4" id="KW-1185">Reference proteome</keyword>
<accession>A0A8J3YD73</accession>
<feature type="region of interest" description="Disordered" evidence="1">
    <location>
        <begin position="216"/>
        <end position="237"/>
    </location>
</feature>
<reference evidence="3" key="1">
    <citation type="submission" date="2021-01" db="EMBL/GenBank/DDBJ databases">
        <title>Whole genome shotgun sequence of Spirilliplanes yamanashiensis NBRC 15828.</title>
        <authorList>
            <person name="Komaki H."/>
            <person name="Tamura T."/>
        </authorList>
    </citation>
    <scope>NUCLEOTIDE SEQUENCE</scope>
    <source>
        <strain evidence="3">NBRC 15828</strain>
    </source>
</reference>
<evidence type="ECO:0000256" key="2">
    <source>
        <dbReference type="SAM" id="SignalP"/>
    </source>
</evidence>
<proteinExistence type="predicted"/>